<dbReference type="InterPro" id="IPR050796">
    <property type="entry name" value="SCF_F-box_component"/>
</dbReference>
<name>B9SEG0_RICCO</name>
<gene>
    <name evidence="2" type="ORF">RCOM_0704110</name>
</gene>
<dbReference type="Proteomes" id="UP000008311">
    <property type="component" value="Unassembled WGS sequence"/>
</dbReference>
<dbReference type="AlphaFoldDB" id="B9SEG0"/>
<dbReference type="InterPro" id="IPR017451">
    <property type="entry name" value="F-box-assoc_interact_dom"/>
</dbReference>
<dbReference type="PANTHER" id="PTHR31672">
    <property type="entry name" value="BNACNNG10540D PROTEIN"/>
    <property type="match status" value="1"/>
</dbReference>
<dbReference type="PANTHER" id="PTHR31672:SF11">
    <property type="entry name" value="F-BOX PROTEIN CPR1-LIKE ISOFORM X2"/>
    <property type="match status" value="1"/>
</dbReference>
<accession>B9SEG0</accession>
<proteinExistence type="predicted"/>
<sequence>MSDSQFIVQNAMRNKSELLIQVPTHHKSPMFSIKSPDMDDKELDYSLNYFYTPQMPRSFYVLPRIGRISSSCNGVLLVNNTHEDGWLYVINLVTKCHIILPPCPTNCPHKACGSAVGFYPRSKQYKVVHIYADGVGIELFALASSNNAWKLLPGPFLEDPDGRPYDVLSNFHWNDPVLVDGRYMHWYVESNRYIISMDVSEEKSVKTYLPNHGLGMKKGAYALSELGGKLSCIINVDHTKIDVWILKNFHKQHKQEKGLTCMYNIKSKKMKQFKMQMKRGQKSIPHRNSLVSWKFKEDLLPI</sequence>
<reference evidence="3" key="1">
    <citation type="journal article" date="2010" name="Nat. Biotechnol.">
        <title>Draft genome sequence of the oilseed species Ricinus communis.</title>
        <authorList>
            <person name="Chan A.P."/>
            <person name="Crabtree J."/>
            <person name="Zhao Q."/>
            <person name="Lorenzi H."/>
            <person name="Orvis J."/>
            <person name="Puiu D."/>
            <person name="Melake-Berhan A."/>
            <person name="Jones K.M."/>
            <person name="Redman J."/>
            <person name="Chen G."/>
            <person name="Cahoon E.B."/>
            <person name="Gedil M."/>
            <person name="Stanke M."/>
            <person name="Haas B.J."/>
            <person name="Wortman J.R."/>
            <person name="Fraser-Liggett C.M."/>
            <person name="Ravel J."/>
            <person name="Rabinowicz P.D."/>
        </authorList>
    </citation>
    <scope>NUCLEOTIDE SEQUENCE [LARGE SCALE GENOMIC DNA]</scope>
    <source>
        <strain evidence="3">cv. Hale</strain>
    </source>
</reference>
<evidence type="ECO:0000313" key="3">
    <source>
        <dbReference type="Proteomes" id="UP000008311"/>
    </source>
</evidence>
<dbReference type="NCBIfam" id="TIGR01640">
    <property type="entry name" value="F_box_assoc_1"/>
    <property type="match status" value="1"/>
</dbReference>
<keyword evidence="3" id="KW-1185">Reference proteome</keyword>
<feature type="domain" description="F-box associated beta-propeller type 3" evidence="1">
    <location>
        <begin position="19"/>
        <end position="267"/>
    </location>
</feature>
<dbReference type="InterPro" id="IPR013187">
    <property type="entry name" value="F-box-assoc_dom_typ3"/>
</dbReference>
<organism evidence="2 3">
    <name type="scientific">Ricinus communis</name>
    <name type="common">Castor bean</name>
    <dbReference type="NCBI Taxonomy" id="3988"/>
    <lineage>
        <taxon>Eukaryota</taxon>
        <taxon>Viridiplantae</taxon>
        <taxon>Streptophyta</taxon>
        <taxon>Embryophyta</taxon>
        <taxon>Tracheophyta</taxon>
        <taxon>Spermatophyta</taxon>
        <taxon>Magnoliopsida</taxon>
        <taxon>eudicotyledons</taxon>
        <taxon>Gunneridae</taxon>
        <taxon>Pentapetalae</taxon>
        <taxon>rosids</taxon>
        <taxon>fabids</taxon>
        <taxon>Malpighiales</taxon>
        <taxon>Euphorbiaceae</taxon>
        <taxon>Acalyphoideae</taxon>
        <taxon>Acalypheae</taxon>
        <taxon>Ricinus</taxon>
    </lineage>
</organism>
<protein>
    <recommendedName>
        <fullName evidence="1">F-box associated beta-propeller type 3 domain-containing protein</fullName>
    </recommendedName>
</protein>
<dbReference type="eggNOG" id="ENOG502SSN5">
    <property type="taxonomic scope" value="Eukaryota"/>
</dbReference>
<dbReference type="Pfam" id="PF08268">
    <property type="entry name" value="FBA_3"/>
    <property type="match status" value="1"/>
</dbReference>
<evidence type="ECO:0000259" key="1">
    <source>
        <dbReference type="Pfam" id="PF08268"/>
    </source>
</evidence>
<dbReference type="InParanoid" id="B9SEG0"/>
<dbReference type="EMBL" id="EQ973936">
    <property type="protein sequence ID" value="EEF37990.1"/>
    <property type="molecule type" value="Genomic_DNA"/>
</dbReference>
<evidence type="ECO:0000313" key="2">
    <source>
        <dbReference type="EMBL" id="EEF37990.1"/>
    </source>
</evidence>